<dbReference type="Proteomes" id="UP001055072">
    <property type="component" value="Unassembled WGS sequence"/>
</dbReference>
<sequence>MLFIAPYPVASHRKRFLHLDTFGDFLAWSLLELRMNRKNIGCCTLLVLRFLEQSLSLLLRGCPSASFFPITCTGLLSCALHSLIYQASSSWAGLLLPLDSSLTTAGLQLSRGFLTGSLLLACLPDGSTQYEDVENLFLRGHSRRRKSNSLNKIKKVYAANINFEVRCLELYDVRRGYSLLKSLRWIVSSRARRGR</sequence>
<evidence type="ECO:0000313" key="1">
    <source>
        <dbReference type="EMBL" id="KAI0087883.1"/>
    </source>
</evidence>
<name>A0ACB8U0K7_9APHY</name>
<comment type="caution">
    <text evidence="1">The sequence shown here is derived from an EMBL/GenBank/DDBJ whole genome shotgun (WGS) entry which is preliminary data.</text>
</comment>
<accession>A0ACB8U0K7</accession>
<dbReference type="EMBL" id="MU274916">
    <property type="protein sequence ID" value="KAI0087883.1"/>
    <property type="molecule type" value="Genomic_DNA"/>
</dbReference>
<proteinExistence type="predicted"/>
<reference evidence="1" key="1">
    <citation type="journal article" date="2021" name="Environ. Microbiol.">
        <title>Gene family expansions and transcriptome signatures uncover fungal adaptations to wood decay.</title>
        <authorList>
            <person name="Hage H."/>
            <person name="Miyauchi S."/>
            <person name="Viragh M."/>
            <person name="Drula E."/>
            <person name="Min B."/>
            <person name="Chaduli D."/>
            <person name="Navarro D."/>
            <person name="Favel A."/>
            <person name="Norest M."/>
            <person name="Lesage-Meessen L."/>
            <person name="Balint B."/>
            <person name="Merenyi Z."/>
            <person name="de Eugenio L."/>
            <person name="Morin E."/>
            <person name="Martinez A.T."/>
            <person name="Baldrian P."/>
            <person name="Stursova M."/>
            <person name="Martinez M.J."/>
            <person name="Novotny C."/>
            <person name="Magnuson J.K."/>
            <person name="Spatafora J.W."/>
            <person name="Maurice S."/>
            <person name="Pangilinan J."/>
            <person name="Andreopoulos W."/>
            <person name="LaButti K."/>
            <person name="Hundley H."/>
            <person name="Na H."/>
            <person name="Kuo A."/>
            <person name="Barry K."/>
            <person name="Lipzen A."/>
            <person name="Henrissat B."/>
            <person name="Riley R."/>
            <person name="Ahrendt S."/>
            <person name="Nagy L.G."/>
            <person name="Grigoriev I.V."/>
            <person name="Martin F."/>
            <person name="Rosso M.N."/>
        </authorList>
    </citation>
    <scope>NUCLEOTIDE SEQUENCE</scope>
    <source>
        <strain evidence="1">CBS 384.51</strain>
    </source>
</reference>
<keyword evidence="2" id="KW-1185">Reference proteome</keyword>
<protein>
    <submittedName>
        <fullName evidence="1">Uncharacterized protein</fullName>
    </submittedName>
</protein>
<organism evidence="1 2">
    <name type="scientific">Irpex rosettiformis</name>
    <dbReference type="NCBI Taxonomy" id="378272"/>
    <lineage>
        <taxon>Eukaryota</taxon>
        <taxon>Fungi</taxon>
        <taxon>Dikarya</taxon>
        <taxon>Basidiomycota</taxon>
        <taxon>Agaricomycotina</taxon>
        <taxon>Agaricomycetes</taxon>
        <taxon>Polyporales</taxon>
        <taxon>Irpicaceae</taxon>
        <taxon>Irpex</taxon>
    </lineage>
</organism>
<gene>
    <name evidence="1" type="ORF">BDY19DRAFT_953649</name>
</gene>
<evidence type="ECO:0000313" key="2">
    <source>
        <dbReference type="Proteomes" id="UP001055072"/>
    </source>
</evidence>